<evidence type="ECO:0000256" key="14">
    <source>
        <dbReference type="PIRSR" id="PIRSR036497-2"/>
    </source>
</evidence>
<evidence type="ECO:0000256" key="8">
    <source>
        <dbReference type="ARBA" id="ARBA00023002"/>
    </source>
</evidence>
<dbReference type="UniPathway" id="UPA00051">
    <property type="reaction ID" value="UER00465"/>
</dbReference>
<dbReference type="GO" id="GO:0009086">
    <property type="term" value="P:methionine biosynthetic process"/>
    <property type="evidence" value="ECO:0007669"/>
    <property type="project" value="UniProtKB-KW"/>
</dbReference>
<comment type="similarity">
    <text evidence="3 12 16">Belongs to the homoserine dehydrogenase family.</text>
</comment>
<dbReference type="FunFam" id="3.30.360.10:FF:000005">
    <property type="entry name" value="Homoserine dehydrogenase"/>
    <property type="match status" value="1"/>
</dbReference>
<dbReference type="SUPFAM" id="SSF55347">
    <property type="entry name" value="Glyceraldehyde-3-phosphate dehydrogenase-like, C-terminal domain"/>
    <property type="match status" value="1"/>
</dbReference>
<evidence type="ECO:0000256" key="4">
    <source>
        <dbReference type="ARBA" id="ARBA00013213"/>
    </source>
</evidence>
<keyword evidence="6 12" id="KW-0028">Amino-acid biosynthesis</keyword>
<evidence type="ECO:0000259" key="17">
    <source>
        <dbReference type="Pfam" id="PF00742"/>
    </source>
</evidence>
<evidence type="ECO:0000256" key="11">
    <source>
        <dbReference type="ARBA" id="ARBA00048841"/>
    </source>
</evidence>
<keyword evidence="7 12" id="KW-0791">Threonine biosynthesis</keyword>
<dbReference type="Gene3D" id="3.30.360.10">
    <property type="entry name" value="Dihydrodipicolinate Reductase, domain 2"/>
    <property type="match status" value="1"/>
</dbReference>
<dbReference type="EC" id="1.1.1.3" evidence="4 12"/>
<dbReference type="PIRSF" id="PIRSF036497">
    <property type="entry name" value="HDH_short"/>
    <property type="match status" value="1"/>
</dbReference>
<protein>
    <recommendedName>
        <fullName evidence="5 12">Homoserine dehydrogenase</fullName>
        <shortName evidence="12">HDH</shortName>
        <ecNumber evidence="4 12">1.1.1.3</ecNumber>
    </recommendedName>
</protein>
<evidence type="ECO:0000256" key="10">
    <source>
        <dbReference type="ARBA" id="ARBA00023167"/>
    </source>
</evidence>
<comment type="caution">
    <text evidence="19">The sequence shown here is derived from an EMBL/GenBank/DDBJ whole genome shotgun (WGS) entry which is preliminary data.</text>
</comment>
<feature type="binding site" evidence="14">
    <location>
        <begin position="7"/>
        <end position="12"/>
    </location>
    <ligand>
        <name>NADP(+)</name>
        <dbReference type="ChEBI" id="CHEBI:58349"/>
    </ligand>
</feature>
<organism evidence="19 20">
    <name type="scientific">Vagococcus humatus</name>
    <dbReference type="NCBI Taxonomy" id="1889241"/>
    <lineage>
        <taxon>Bacteria</taxon>
        <taxon>Bacillati</taxon>
        <taxon>Bacillota</taxon>
        <taxon>Bacilli</taxon>
        <taxon>Lactobacillales</taxon>
        <taxon>Enterococcaceae</taxon>
        <taxon>Vagococcus</taxon>
    </lineage>
</organism>
<dbReference type="GO" id="GO:0050661">
    <property type="term" value="F:NADP binding"/>
    <property type="evidence" value="ECO:0007669"/>
    <property type="project" value="InterPro"/>
</dbReference>
<dbReference type="AlphaFoldDB" id="A0A3R9ZWE5"/>
<keyword evidence="8 12" id="KW-0560">Oxidoreductase</keyword>
<keyword evidence="10 12" id="KW-0486">Methionine biosynthesis</keyword>
<dbReference type="NCBIfam" id="NF004976">
    <property type="entry name" value="PRK06349.1"/>
    <property type="match status" value="1"/>
</dbReference>
<evidence type="ECO:0000256" key="7">
    <source>
        <dbReference type="ARBA" id="ARBA00022697"/>
    </source>
</evidence>
<comment type="pathway">
    <text evidence="2 15">Amino-acid biosynthesis; L-methionine biosynthesis via de novo pathway; L-homoserine from L-aspartate: step 3/3.</text>
</comment>
<dbReference type="PROSITE" id="PS01042">
    <property type="entry name" value="HOMOSER_DHGENASE"/>
    <property type="match status" value="1"/>
</dbReference>
<keyword evidence="9" id="KW-0915">Sodium</keyword>
<evidence type="ECO:0000256" key="1">
    <source>
        <dbReference type="ARBA" id="ARBA00005056"/>
    </source>
</evidence>
<sequence>MKIAILGYGTVGSGVYELLEQHSHIQVKKIWNRPNPDKQIPLWCEDFKQILLDEDITCVVETLNGIHPAYECITACLKQGKHVVSANKAVIAPYYEYFKQLAQDNQVSFLFEASVAGGIPWIHHLERAKKANTISRCYGILNGTSNFILTKMTQEEKNFEQVLTKAQELGYAEADPSADIDGIDILNKINISASVAFNGKINPEELLTCSMRYISQADISYFKQKGFTLKYLGDIQVKGETYEGSVLLNAVDTHSLEGNVFDQYNLVSLVGSNIGTLKFFGQGAGKKATADAIVQNLLDIQEGKKDQQSLPLNQLQYRPLDSHAYVIKSSKKIPEQWIQAKDSHYYQTTYLTTVQVKELLAYLDDPQAVVVRIMNNLG</sequence>
<feature type="domain" description="Aspartate/homoserine dehydrogenase NAD-binding" evidence="18">
    <location>
        <begin position="7"/>
        <end position="112"/>
    </location>
</feature>
<dbReference type="RefSeq" id="WP_125943279.1">
    <property type="nucleotide sequence ID" value="NZ_PXZH01000002.1"/>
</dbReference>
<dbReference type="UniPathway" id="UPA00050">
    <property type="reaction ID" value="UER00063"/>
</dbReference>
<dbReference type="Pfam" id="PF00742">
    <property type="entry name" value="Homoserine_dh"/>
    <property type="match status" value="1"/>
</dbReference>
<feature type="domain" description="Homoserine dehydrogenase catalytic" evidence="17">
    <location>
        <begin position="120"/>
        <end position="298"/>
    </location>
</feature>
<evidence type="ECO:0000256" key="15">
    <source>
        <dbReference type="RuleBase" id="RU000579"/>
    </source>
</evidence>
<dbReference type="InterPro" id="IPR001342">
    <property type="entry name" value="HDH_cat"/>
</dbReference>
<evidence type="ECO:0000313" key="19">
    <source>
        <dbReference type="EMBL" id="RST89346.1"/>
    </source>
</evidence>
<dbReference type="InterPro" id="IPR022697">
    <property type="entry name" value="HDH_short"/>
</dbReference>
<feature type="binding site" evidence="14">
    <location>
        <position position="88"/>
    </location>
    <ligand>
        <name>NADPH</name>
        <dbReference type="ChEBI" id="CHEBI:57783"/>
    </ligand>
</feature>
<gene>
    <name evidence="19" type="ORF">C7P63_06115</name>
</gene>
<comment type="pathway">
    <text evidence="1 15">Amino-acid biosynthesis; L-threonine biosynthesis; L-threonine from L-aspartate: step 3/5.</text>
</comment>
<dbReference type="PANTHER" id="PTHR43331:SF1">
    <property type="entry name" value="HOMOSERINE DEHYDROGENASE"/>
    <property type="match status" value="1"/>
</dbReference>
<dbReference type="Gene3D" id="3.40.50.720">
    <property type="entry name" value="NAD(P)-binding Rossmann-like Domain"/>
    <property type="match status" value="1"/>
</dbReference>
<dbReference type="InterPro" id="IPR019811">
    <property type="entry name" value="HDH_CS"/>
</dbReference>
<evidence type="ECO:0000313" key="20">
    <source>
        <dbReference type="Proteomes" id="UP000277864"/>
    </source>
</evidence>
<dbReference type="SUPFAM" id="SSF51735">
    <property type="entry name" value="NAD(P)-binding Rossmann-fold domains"/>
    <property type="match status" value="1"/>
</dbReference>
<feature type="active site" description="Proton donor" evidence="13">
    <location>
        <position position="188"/>
    </location>
</feature>
<reference evidence="19 20" key="1">
    <citation type="submission" date="2018-03" db="EMBL/GenBank/DDBJ databases">
        <authorList>
            <person name="Gulvik C.A."/>
        </authorList>
    </citation>
    <scope>NUCLEOTIDE SEQUENCE [LARGE SCALE GENOMIC DNA]</scope>
    <source>
        <strain evidence="19 20">JCM 31581</strain>
    </source>
</reference>
<name>A0A3R9ZWE5_9ENTE</name>
<keyword evidence="20" id="KW-1185">Reference proteome</keyword>
<evidence type="ECO:0000256" key="6">
    <source>
        <dbReference type="ARBA" id="ARBA00022605"/>
    </source>
</evidence>
<dbReference type="EMBL" id="PXZH01000002">
    <property type="protein sequence ID" value="RST89346.1"/>
    <property type="molecule type" value="Genomic_DNA"/>
</dbReference>
<dbReference type="Proteomes" id="UP000277864">
    <property type="component" value="Unassembled WGS sequence"/>
</dbReference>
<evidence type="ECO:0000256" key="2">
    <source>
        <dbReference type="ARBA" id="ARBA00005062"/>
    </source>
</evidence>
<accession>A0A3R9ZWE5</accession>
<evidence type="ECO:0000256" key="3">
    <source>
        <dbReference type="ARBA" id="ARBA00006753"/>
    </source>
</evidence>
<dbReference type="PANTHER" id="PTHR43331">
    <property type="entry name" value="HOMOSERINE DEHYDROGENASE"/>
    <property type="match status" value="1"/>
</dbReference>
<keyword evidence="12 14" id="KW-0521">NADP</keyword>
<dbReference type="GO" id="GO:0009088">
    <property type="term" value="P:threonine biosynthetic process"/>
    <property type="evidence" value="ECO:0007669"/>
    <property type="project" value="UniProtKB-UniPathway"/>
</dbReference>
<feature type="binding site" evidence="14">
    <location>
        <position position="173"/>
    </location>
    <ligand>
        <name>L-homoserine</name>
        <dbReference type="ChEBI" id="CHEBI:57476"/>
    </ligand>
</feature>
<proteinExistence type="inferred from homology"/>
<evidence type="ECO:0000256" key="16">
    <source>
        <dbReference type="RuleBase" id="RU004171"/>
    </source>
</evidence>
<dbReference type="Pfam" id="PF03447">
    <property type="entry name" value="NAD_binding_3"/>
    <property type="match status" value="1"/>
</dbReference>
<evidence type="ECO:0000256" key="5">
    <source>
        <dbReference type="ARBA" id="ARBA00013376"/>
    </source>
</evidence>
<dbReference type="InterPro" id="IPR005106">
    <property type="entry name" value="Asp/hSer_DH_NAD-bd"/>
</dbReference>
<dbReference type="InterPro" id="IPR036291">
    <property type="entry name" value="NAD(P)-bd_dom_sf"/>
</dbReference>
<evidence type="ECO:0000256" key="13">
    <source>
        <dbReference type="PIRSR" id="PIRSR036497-1"/>
    </source>
</evidence>
<comment type="catalytic activity">
    <reaction evidence="11">
        <text>L-homoserine + NADP(+) = L-aspartate 4-semialdehyde + NADPH + H(+)</text>
        <dbReference type="Rhea" id="RHEA:15761"/>
        <dbReference type="ChEBI" id="CHEBI:15378"/>
        <dbReference type="ChEBI" id="CHEBI:57476"/>
        <dbReference type="ChEBI" id="CHEBI:57783"/>
        <dbReference type="ChEBI" id="CHEBI:58349"/>
        <dbReference type="ChEBI" id="CHEBI:537519"/>
        <dbReference type="EC" id="1.1.1.3"/>
    </reaction>
    <physiologicalReaction direction="right-to-left" evidence="11">
        <dbReference type="Rhea" id="RHEA:15763"/>
    </physiologicalReaction>
</comment>
<dbReference type="GO" id="GO:0004412">
    <property type="term" value="F:homoserine dehydrogenase activity"/>
    <property type="evidence" value="ECO:0007669"/>
    <property type="project" value="UniProtKB-EC"/>
</dbReference>
<evidence type="ECO:0000256" key="9">
    <source>
        <dbReference type="ARBA" id="ARBA00023053"/>
    </source>
</evidence>
<evidence type="ECO:0000259" key="18">
    <source>
        <dbReference type="Pfam" id="PF03447"/>
    </source>
</evidence>
<evidence type="ECO:0000256" key="12">
    <source>
        <dbReference type="PIRNR" id="PIRNR036497"/>
    </source>
</evidence>
<dbReference type="OrthoDB" id="9808167at2"/>